<gene>
    <name evidence="12" type="primary">CSON004323</name>
</gene>
<dbReference type="PANTHER" id="PTHR12929">
    <property type="entry name" value="SOLUTE CARRIER FAMILY 52"/>
    <property type="match status" value="1"/>
</dbReference>
<evidence type="ECO:0000256" key="10">
    <source>
        <dbReference type="SAM" id="MobiDB-lite"/>
    </source>
</evidence>
<comment type="catalytic activity">
    <reaction evidence="1 9">
        <text>riboflavin(in) = riboflavin(out)</text>
        <dbReference type="Rhea" id="RHEA:35015"/>
        <dbReference type="ChEBI" id="CHEBI:57986"/>
    </reaction>
</comment>
<feature type="transmembrane region" description="Helical" evidence="9">
    <location>
        <begin position="145"/>
        <end position="165"/>
    </location>
</feature>
<comment type="similarity">
    <text evidence="3 9">Belongs to the riboflavin transporter family.</text>
</comment>
<keyword evidence="8 9" id="KW-0472">Membrane</keyword>
<reference evidence="11" key="1">
    <citation type="submission" date="2018-04" db="EMBL/GenBank/DDBJ databases">
        <authorList>
            <person name="Go L.Y."/>
            <person name="Mitchell J.A."/>
        </authorList>
    </citation>
    <scope>NUCLEOTIDE SEQUENCE</scope>
    <source>
        <tissue evidence="11">Whole organism</tissue>
    </source>
</reference>
<feature type="transmembrane region" description="Helical" evidence="9">
    <location>
        <begin position="406"/>
        <end position="428"/>
    </location>
</feature>
<dbReference type="InterPro" id="IPR009357">
    <property type="entry name" value="Riboflavin_transptr"/>
</dbReference>
<dbReference type="GO" id="GO:0032217">
    <property type="term" value="F:riboflavin transmembrane transporter activity"/>
    <property type="evidence" value="ECO:0007669"/>
    <property type="project" value="UniProtKB-UniRule"/>
</dbReference>
<dbReference type="OMA" id="EQRPMMD"/>
<evidence type="ECO:0000256" key="8">
    <source>
        <dbReference type="ARBA" id="ARBA00023136"/>
    </source>
</evidence>
<feature type="transmembrane region" description="Helical" evidence="9">
    <location>
        <begin position="112"/>
        <end position="133"/>
    </location>
</feature>
<dbReference type="InterPro" id="IPR036259">
    <property type="entry name" value="MFS_trans_sf"/>
</dbReference>
<evidence type="ECO:0000256" key="7">
    <source>
        <dbReference type="ARBA" id="ARBA00022989"/>
    </source>
</evidence>
<comment type="function">
    <text evidence="9">Plasma membrane transporter mediating the uptake by cells of the water soluble vitamin B2/riboflavin that plays a key role in biochemical oxidation-reduction reactions of the carbohydrate, lipid, and amino acid metabolism.</text>
</comment>
<proteinExistence type="inferred from homology"/>
<feature type="transmembrane region" description="Helical" evidence="9">
    <location>
        <begin position="369"/>
        <end position="394"/>
    </location>
</feature>
<feature type="region of interest" description="Disordered" evidence="10">
    <location>
        <begin position="242"/>
        <end position="262"/>
    </location>
</feature>
<dbReference type="Gene3D" id="1.20.1250.20">
    <property type="entry name" value="MFS general substrate transporter like domains"/>
    <property type="match status" value="1"/>
</dbReference>
<keyword evidence="4 9" id="KW-0813">Transport</keyword>
<feature type="transmembrane region" description="Helical" evidence="9">
    <location>
        <begin position="12"/>
        <end position="29"/>
    </location>
</feature>
<evidence type="ECO:0000256" key="9">
    <source>
        <dbReference type="RuleBase" id="RU368035"/>
    </source>
</evidence>
<feature type="transmembrane region" description="Helical" evidence="9">
    <location>
        <begin position="49"/>
        <end position="67"/>
    </location>
</feature>
<organism evidence="12">
    <name type="scientific">Culicoides sonorensis</name>
    <name type="common">Biting midge</name>
    <dbReference type="NCBI Taxonomy" id="179676"/>
    <lineage>
        <taxon>Eukaryota</taxon>
        <taxon>Metazoa</taxon>
        <taxon>Ecdysozoa</taxon>
        <taxon>Arthropoda</taxon>
        <taxon>Hexapoda</taxon>
        <taxon>Insecta</taxon>
        <taxon>Pterygota</taxon>
        <taxon>Neoptera</taxon>
        <taxon>Endopterygota</taxon>
        <taxon>Diptera</taxon>
        <taxon>Nematocera</taxon>
        <taxon>Chironomoidea</taxon>
        <taxon>Ceratopogonidae</taxon>
        <taxon>Ceratopogoninae</taxon>
        <taxon>Culicoides</taxon>
        <taxon>Monoculicoides</taxon>
    </lineage>
</organism>
<dbReference type="AlphaFoldDB" id="A0A336MQN8"/>
<evidence type="ECO:0000256" key="4">
    <source>
        <dbReference type="ARBA" id="ARBA00022448"/>
    </source>
</evidence>
<reference evidence="12" key="2">
    <citation type="submission" date="2018-07" db="EMBL/GenBank/DDBJ databases">
        <authorList>
            <person name="Quirk P.G."/>
            <person name="Krulwich T.A."/>
        </authorList>
    </citation>
    <scope>NUCLEOTIDE SEQUENCE</scope>
</reference>
<evidence type="ECO:0000256" key="1">
    <source>
        <dbReference type="ARBA" id="ARBA00000215"/>
    </source>
</evidence>
<feature type="transmembrane region" description="Helical" evidence="9">
    <location>
        <begin position="311"/>
        <end position="333"/>
    </location>
</feature>
<accession>A0A336MQN8</accession>
<dbReference type="EMBL" id="UFQS01001853">
    <property type="protein sequence ID" value="SSX12562.1"/>
    <property type="molecule type" value="Genomic_DNA"/>
</dbReference>
<evidence type="ECO:0000313" key="12">
    <source>
        <dbReference type="EMBL" id="SSX32005.1"/>
    </source>
</evidence>
<keyword evidence="7 9" id="KW-1133">Transmembrane helix</keyword>
<dbReference type="EMBL" id="UFQT01001853">
    <property type="protein sequence ID" value="SSX32005.1"/>
    <property type="molecule type" value="Genomic_DNA"/>
</dbReference>
<dbReference type="VEuPathDB" id="VectorBase:CSON004323"/>
<dbReference type="SUPFAM" id="SSF103473">
    <property type="entry name" value="MFS general substrate transporter"/>
    <property type="match status" value="1"/>
</dbReference>
<dbReference type="PANTHER" id="PTHR12929:SF10">
    <property type="entry name" value="RIBOFLAVIN TRANSPORTER"/>
    <property type="match status" value="1"/>
</dbReference>
<protein>
    <recommendedName>
        <fullName evidence="9">Riboflavin transporter</fullName>
    </recommendedName>
</protein>
<evidence type="ECO:0000256" key="5">
    <source>
        <dbReference type="ARBA" id="ARBA00022475"/>
    </source>
</evidence>
<evidence type="ECO:0000256" key="3">
    <source>
        <dbReference type="ARBA" id="ARBA00006366"/>
    </source>
</evidence>
<dbReference type="GO" id="GO:0005886">
    <property type="term" value="C:plasma membrane"/>
    <property type="evidence" value="ECO:0007669"/>
    <property type="project" value="UniProtKB-SubCell"/>
</dbReference>
<evidence type="ECO:0000313" key="11">
    <source>
        <dbReference type="EMBL" id="SSX12562.1"/>
    </source>
</evidence>
<dbReference type="Pfam" id="PF06237">
    <property type="entry name" value="SLC52_ribofla_tr"/>
    <property type="match status" value="1"/>
</dbReference>
<feature type="transmembrane region" description="Helical" evidence="9">
    <location>
        <begin position="195"/>
        <end position="216"/>
    </location>
</feature>
<evidence type="ECO:0000256" key="2">
    <source>
        <dbReference type="ARBA" id="ARBA00004651"/>
    </source>
</evidence>
<feature type="transmembrane region" description="Helical" evidence="9">
    <location>
        <begin position="79"/>
        <end position="100"/>
    </location>
</feature>
<keyword evidence="5 9" id="KW-1003">Cell membrane</keyword>
<feature type="transmembrane region" description="Helical" evidence="9">
    <location>
        <begin position="340"/>
        <end position="357"/>
    </location>
</feature>
<feature type="compositionally biased region" description="Low complexity" evidence="10">
    <location>
        <begin position="248"/>
        <end position="262"/>
    </location>
</feature>
<feature type="transmembrane region" description="Helical" evidence="9">
    <location>
        <begin position="278"/>
        <end position="296"/>
    </location>
</feature>
<name>A0A336MQN8_CULSO</name>
<sequence>MTIDKNYNQRRYTLDILVSLFGISSWLLVNSTFLQLPLLVEKAPEQWSLASYIVITIQIANIGPLLYNIIQYIYPIKDSIFITFLMTIGVIGSVFFGFYYDTSSYFWGQDRSVALLVIVFGFALVGCTSSVLFMPYMGRFQEIYLITYLVGEGLSGLVPSLLALAQGVGGNTKCVASNETESGYDYYTPPPRFNIQIFFTIISCLFIICTIAFLLIDRLPTFKKQYSNVDIKSGNNYTYKKDDNCDGVNENNTESNSASEVSATDSTNSVDKLSKYNYIYLMILMAVICFFTNGVFPSTQTYSVAPYGNVAYHWAIVLSSIANPAGCFLAFFLPHKNVRMITILSIFTSVFGIYALITSLMSPPPMHNMLIGQIIIVICWTLFTGLHSYVRLSINASFRNQGGRSLVFIGSCQQIGSFVGSIVAFTVINFTEIFKYYDVCADFVAS</sequence>
<evidence type="ECO:0000256" key="6">
    <source>
        <dbReference type="ARBA" id="ARBA00022692"/>
    </source>
</evidence>
<comment type="subcellular location">
    <subcellularLocation>
        <location evidence="2 9">Cell membrane</location>
        <topology evidence="2 9">Multi-pass membrane protein</topology>
    </subcellularLocation>
</comment>
<keyword evidence="6 9" id="KW-0812">Transmembrane</keyword>